<keyword evidence="5 6" id="KW-0472">Membrane</keyword>
<evidence type="ECO:0000313" key="8">
    <source>
        <dbReference type="Proteomes" id="UP001341840"/>
    </source>
</evidence>
<name>A0ABU6VAJ7_9FABA</name>
<evidence type="ECO:0000256" key="1">
    <source>
        <dbReference type="ARBA" id="ARBA00004141"/>
    </source>
</evidence>
<dbReference type="EMBL" id="JASCZI010151108">
    <property type="protein sequence ID" value="MED6169498.1"/>
    <property type="molecule type" value="Genomic_DNA"/>
</dbReference>
<feature type="transmembrane region" description="Helical" evidence="6">
    <location>
        <begin position="343"/>
        <end position="364"/>
    </location>
</feature>
<comment type="caution">
    <text evidence="7">The sequence shown here is derived from an EMBL/GenBank/DDBJ whole genome shotgun (WGS) entry which is preliminary data.</text>
</comment>
<feature type="transmembrane region" description="Helical" evidence="6">
    <location>
        <begin position="437"/>
        <end position="462"/>
    </location>
</feature>
<comment type="similarity">
    <text evidence="2">Belongs to the 4-toluene sulfonate uptake permease (TSUP) (TC 2.A.102) family.</text>
</comment>
<feature type="transmembrane region" description="Helical" evidence="6">
    <location>
        <begin position="127"/>
        <end position="148"/>
    </location>
</feature>
<dbReference type="PANTHER" id="PTHR14255:SF3">
    <property type="entry name" value="SULFITE EXPORTER TAUE_SAFE FAMILY PROTEIN 5-RELATED"/>
    <property type="match status" value="1"/>
</dbReference>
<keyword evidence="3 6" id="KW-0812">Transmembrane</keyword>
<feature type="transmembrane region" description="Helical" evidence="6">
    <location>
        <begin position="376"/>
        <end position="399"/>
    </location>
</feature>
<evidence type="ECO:0000256" key="2">
    <source>
        <dbReference type="ARBA" id="ARBA00009142"/>
    </source>
</evidence>
<evidence type="ECO:0000256" key="4">
    <source>
        <dbReference type="ARBA" id="ARBA00022989"/>
    </source>
</evidence>
<dbReference type="PANTHER" id="PTHR14255">
    <property type="entry name" value="CEREBLON"/>
    <property type="match status" value="1"/>
</dbReference>
<evidence type="ECO:0008006" key="9">
    <source>
        <dbReference type="Google" id="ProtNLM"/>
    </source>
</evidence>
<organism evidence="7 8">
    <name type="scientific">Stylosanthes scabra</name>
    <dbReference type="NCBI Taxonomy" id="79078"/>
    <lineage>
        <taxon>Eukaryota</taxon>
        <taxon>Viridiplantae</taxon>
        <taxon>Streptophyta</taxon>
        <taxon>Embryophyta</taxon>
        <taxon>Tracheophyta</taxon>
        <taxon>Spermatophyta</taxon>
        <taxon>Magnoliopsida</taxon>
        <taxon>eudicotyledons</taxon>
        <taxon>Gunneridae</taxon>
        <taxon>Pentapetalae</taxon>
        <taxon>rosids</taxon>
        <taxon>fabids</taxon>
        <taxon>Fabales</taxon>
        <taxon>Fabaceae</taxon>
        <taxon>Papilionoideae</taxon>
        <taxon>50 kb inversion clade</taxon>
        <taxon>dalbergioids sensu lato</taxon>
        <taxon>Dalbergieae</taxon>
        <taxon>Pterocarpus clade</taxon>
        <taxon>Stylosanthes</taxon>
    </lineage>
</organism>
<evidence type="ECO:0000256" key="6">
    <source>
        <dbReference type="SAM" id="Phobius"/>
    </source>
</evidence>
<dbReference type="InterPro" id="IPR002781">
    <property type="entry name" value="TM_pro_TauE-like"/>
</dbReference>
<gene>
    <name evidence="7" type="ORF">PIB30_021960</name>
</gene>
<keyword evidence="4 6" id="KW-1133">Transmembrane helix</keyword>
<feature type="transmembrane region" description="Helical" evidence="6">
    <location>
        <begin position="406"/>
        <end position="425"/>
    </location>
</feature>
<accession>A0ABU6VAJ7</accession>
<reference evidence="7 8" key="1">
    <citation type="journal article" date="2023" name="Plants (Basel)">
        <title>Bridging the Gap: Combining Genomics and Transcriptomics Approaches to Understand Stylosanthes scabra, an Orphan Legume from the Brazilian Caatinga.</title>
        <authorList>
            <person name="Ferreira-Neto J.R.C."/>
            <person name="da Silva M.D."/>
            <person name="Binneck E."/>
            <person name="de Melo N.F."/>
            <person name="da Silva R.H."/>
            <person name="de Melo A.L.T.M."/>
            <person name="Pandolfi V."/>
            <person name="Bustamante F.O."/>
            <person name="Brasileiro-Vidal A.C."/>
            <person name="Benko-Iseppon A.M."/>
        </authorList>
    </citation>
    <scope>NUCLEOTIDE SEQUENCE [LARGE SCALE GENOMIC DNA]</scope>
    <source>
        <tissue evidence="7">Leaves</tissue>
    </source>
</reference>
<feature type="transmembrane region" description="Helical" evidence="6">
    <location>
        <begin position="168"/>
        <end position="195"/>
    </location>
</feature>
<dbReference type="Pfam" id="PF01925">
    <property type="entry name" value="TauE"/>
    <property type="match status" value="2"/>
</dbReference>
<feature type="transmembrane region" description="Helical" evidence="6">
    <location>
        <begin position="265"/>
        <end position="283"/>
    </location>
</feature>
<sequence>MPAHRKPHTTNMMNHTTLPSFFLTFFILSFNFFTPSSSANPQSSSLPHAFNINHLIHKIYEWRNTNHDGSQQHADEPLSPHMLLASFLCFMASSISSAGGIGGGGLFIPILTIVASLDLKTASSLSAFMVTGGSIANVLCNLLCTTTTRFGGKSLIDYDIALLSEPCMLLGVSIGVICNLVFPEWLITLLFAIFLTWSTSKTCINGVLFWKSESEEIRKKGFEGVENGDNAAVQDNKQENEQGLKTLEEPLLAAELENRKFGIPWLKLGVLLLVWFCFFFLYLLRGNKYGQSIIPMEACGVGYWILSLVQVPLAIVFTAWIVLRKEGPCLSRSGQPNKLIFPVMALLAGMLGGVFGIGGGMLISPLLIQVGVAPEVTAATCSFMVFFSSTMSALQYVMLGMEHIETAVILAIICFIASLLGLLVVHRAIKKYGRPSLIVFSVSIVMALSIVLMTSFGAMDIWRDYKSGKYMGFKKPC</sequence>
<feature type="transmembrane region" description="Helical" evidence="6">
    <location>
        <begin position="303"/>
        <end position="323"/>
    </location>
</feature>
<evidence type="ECO:0000313" key="7">
    <source>
        <dbReference type="EMBL" id="MED6169498.1"/>
    </source>
</evidence>
<protein>
    <recommendedName>
        <fullName evidence="9">Sulfite exporter TauE/SafE family protein</fullName>
    </recommendedName>
</protein>
<feature type="transmembrane region" description="Helical" evidence="6">
    <location>
        <begin position="82"/>
        <end position="115"/>
    </location>
</feature>
<evidence type="ECO:0000256" key="5">
    <source>
        <dbReference type="ARBA" id="ARBA00023136"/>
    </source>
</evidence>
<comment type="subcellular location">
    <subcellularLocation>
        <location evidence="1">Membrane</location>
        <topology evidence="1">Multi-pass membrane protein</topology>
    </subcellularLocation>
</comment>
<evidence type="ECO:0000256" key="3">
    <source>
        <dbReference type="ARBA" id="ARBA00022692"/>
    </source>
</evidence>
<keyword evidence="8" id="KW-1185">Reference proteome</keyword>
<dbReference type="Proteomes" id="UP001341840">
    <property type="component" value="Unassembled WGS sequence"/>
</dbReference>
<proteinExistence type="inferred from homology"/>